<proteinExistence type="predicted"/>
<dbReference type="Proteomes" id="UP000183080">
    <property type="component" value="Unassembled WGS sequence"/>
</dbReference>
<dbReference type="InterPro" id="IPR013783">
    <property type="entry name" value="Ig-like_fold"/>
</dbReference>
<sequence length="852" mass="92500">MKKIGLFLSCAFLLLFLASSAEGETFASVPLYISGEPEGTLSIDSPSGSNVESVVIASNEQDQQGVFREIGRWSTGSLDIDSNISGDWSGNAWVSSNRDATVNLRYTIVQDGNNLDAFEFSEDVAAGDTIEITGSSDFDLTNLDTSPITLLVEASWTAQAGTPPPTPPANTTILMEYGSSSRNTGVDLSISYVQIRNGGEPFVNEGQSEVTVYVKVYSAFGVDDILSNSKGSYELSMGPKDESLWESSVDSVSEKSNHIEVQFLWSYEGNSLPAGDNDYDVNVKVTDSLSSDNWVKNSILSIYITPKPDVELDAVSSISKKVVLGNNAIYTLSVRNTGSGDDDFIVTTEYDNDWDISIDFTDFNLDAGESKTIKVTISPQDSVSDGQELSTTVTVTAASDSSIKDSKTLTTTAEEAEPDWDFTIEVVEIGNDNFDGDSFIIKDREPLELKVLVTNRGNTENNYNIAGSSQDEAFVYSFTPSFVSSLNPDQEAEITVKLTPRDTYFGTSTLVEIEATSAGNGNKESTTMSIEFSQSGLINLRDSNLQLSSPVGSSSSHTFDITNLDIDEAKRIYFEVSGLSANDQLAKDWVTFFDKDGKQIAYGSFKTLLPSQQSVEITMRTSIPVTSDIEIYNLQVWMMNENSQRISESYSFKVKTLEAAEDESSNTLVFAGVLVFGLLSVGYIYRNYSYDDEDYDDDYEDDYDDTQYQELDEFDNTQQSAATELEPSPQIQEPEVQVPAGVAEPAQVVETTSVAPVQEVSPEVKTRKKWFGLFGPRIPVDPPETDTAVSQPVAAEPVVAQPVAAEPVVAQPVAAEPVVAQPVAAEPVVAQPVAAEPVVAEAVVISEAEDET</sequence>
<dbReference type="Gene3D" id="2.60.40.10">
    <property type="entry name" value="Immunoglobulins"/>
    <property type="match status" value="1"/>
</dbReference>
<name>A0A1J5TLA2_9ARCH</name>
<organism evidence="1 2">
    <name type="scientific">Marine Group III euryarchaeote CG-Epi1</name>
    <dbReference type="NCBI Taxonomy" id="1888995"/>
    <lineage>
        <taxon>Archaea</taxon>
        <taxon>Methanobacteriati</taxon>
        <taxon>Thermoplasmatota</taxon>
        <taxon>Thermoplasmata</taxon>
        <taxon>Candidatus Thermoprofundales</taxon>
    </lineage>
</organism>
<gene>
    <name evidence="1" type="ORF">BD935_02705</name>
</gene>
<comment type="caution">
    <text evidence="1">The sequence shown here is derived from an EMBL/GenBank/DDBJ whole genome shotgun (WGS) entry which is preliminary data.</text>
</comment>
<reference evidence="1 2" key="1">
    <citation type="submission" date="2016-08" db="EMBL/GenBank/DDBJ databases">
        <title>New Insights into Marine Group III Euryarchaeota, from dark to light.</title>
        <authorList>
            <person name="Haro-Moreno J.M."/>
            <person name="Rodriguez-Valera F."/>
            <person name="Lopez-Garcia P."/>
            <person name="Moreira D."/>
            <person name="Martin-Cuadrado A.B."/>
        </authorList>
    </citation>
    <scope>NUCLEOTIDE SEQUENCE [LARGE SCALE GENOMIC DNA]</scope>
    <source>
        <strain evidence="1">CG-Epi1</strain>
    </source>
</reference>
<dbReference type="AlphaFoldDB" id="A0A1J5TLA2"/>
<evidence type="ECO:0000313" key="2">
    <source>
        <dbReference type="Proteomes" id="UP000183080"/>
    </source>
</evidence>
<accession>A0A1J5TLA2</accession>
<evidence type="ECO:0008006" key="3">
    <source>
        <dbReference type="Google" id="ProtNLM"/>
    </source>
</evidence>
<evidence type="ECO:0000313" key="1">
    <source>
        <dbReference type="EMBL" id="OIR17077.1"/>
    </source>
</evidence>
<dbReference type="STRING" id="1888995.BD935_02705"/>
<protein>
    <recommendedName>
        <fullName evidence="3">Alpha-galactosidase NEW3 domain-containing protein</fullName>
    </recommendedName>
</protein>
<dbReference type="EMBL" id="MIZA01000023">
    <property type="protein sequence ID" value="OIR17077.1"/>
    <property type="molecule type" value="Genomic_DNA"/>
</dbReference>